<name>A0AAU7DV07_9MICO</name>
<dbReference type="GO" id="GO:0000932">
    <property type="term" value="C:P-body"/>
    <property type="evidence" value="ECO:0007669"/>
    <property type="project" value="TreeGrafter"/>
</dbReference>
<gene>
    <name evidence="2" type="ORF">V5R04_15120</name>
</gene>
<dbReference type="GO" id="GO:0003723">
    <property type="term" value="F:RNA binding"/>
    <property type="evidence" value="ECO:0007669"/>
    <property type="project" value="InterPro"/>
</dbReference>
<accession>A0AAU7DV07</accession>
<organism evidence="2">
    <name type="scientific">Jonesiaceae bacterium BS-20</name>
    <dbReference type="NCBI Taxonomy" id="3120821"/>
    <lineage>
        <taxon>Bacteria</taxon>
        <taxon>Bacillati</taxon>
        <taxon>Actinomycetota</taxon>
        <taxon>Actinomycetes</taxon>
        <taxon>Micrococcales</taxon>
        <taxon>Jonesiaceae</taxon>
    </lineage>
</organism>
<dbReference type="InterPro" id="IPR001900">
    <property type="entry name" value="RNase_II/R"/>
</dbReference>
<dbReference type="SMART" id="SM00955">
    <property type="entry name" value="RNB"/>
    <property type="match status" value="1"/>
</dbReference>
<evidence type="ECO:0000259" key="1">
    <source>
        <dbReference type="SMART" id="SM00955"/>
    </source>
</evidence>
<protein>
    <submittedName>
        <fullName evidence="2">RNB domain-containing ribonuclease</fullName>
    </submittedName>
</protein>
<reference evidence="2" key="1">
    <citation type="submission" date="2024-02" db="EMBL/GenBank/DDBJ databases">
        <title>Tomenella chthoni gen. nov. sp. nov., a member of the family Jonesiaceae isolated from bat guano.</title>
        <authorList>
            <person name="Miller S.L."/>
            <person name="King J."/>
            <person name="Sankaranarayanan K."/>
            <person name="Lawson P.A."/>
        </authorList>
    </citation>
    <scope>NUCLEOTIDE SEQUENCE</scope>
    <source>
        <strain evidence="2">BS-20</strain>
    </source>
</reference>
<sequence length="525" mass="57107">MAKRYLHLDLPHPNTAELIRHAFELLRQEMQIPAQFPPQVMGEVAQVLGREDTWPDHNQQYLDLEFITIDPQDSMDLDQAVHIAQTPTGYTVHYAIADVAAFVSPGGAIDAEANARVTTFYAPEGRTPLHPPELSEGAASLLPGQTRPAAVWHIDLDEHGVVTRAHVERGLVRSRNRLSYVAGQQFLDALGKAGTDTAAALAEAGIEPDFCEQGINTVILLAQVGPLRERIEHDRGGVSLNVPEQEVRLDPDGSFELEFRSVSPIEDWNAQISLLTGVVAADMMIKAGVGFVRTLPQADERDLARLRRTADALELGWDKDTDYATFIKGISGTTPRYAAFLYEATSLFRGAGYLAFDVKTMGPVPGEDKTKHHAIGANYAHVTAPLRRLADRYATEICLSLCSGVAIPPWVYAALGELPSTMAAGSRRASAFTRAGVEIVEAALLASMVGQEFPAAVVDLDAKNPSRGEIMIAQPAVRAQVRASSKLPLGRRITARLTEADLDKRRIRFEWAGPTGSNSGIEKSQ</sequence>
<dbReference type="AlphaFoldDB" id="A0AAU7DV07"/>
<dbReference type="InterPro" id="IPR050180">
    <property type="entry name" value="RNR_Ribonuclease"/>
</dbReference>
<dbReference type="SUPFAM" id="SSF50249">
    <property type="entry name" value="Nucleic acid-binding proteins"/>
    <property type="match status" value="1"/>
</dbReference>
<dbReference type="PANTHER" id="PTHR23355:SF42">
    <property type="entry name" value="RIBONUCLEASE II, CHLOROPLASTIC_MITOCHONDRIAL"/>
    <property type="match status" value="1"/>
</dbReference>
<dbReference type="Pfam" id="PF18614">
    <property type="entry name" value="RNase_II_C_S1"/>
    <property type="match status" value="1"/>
</dbReference>
<proteinExistence type="predicted"/>
<dbReference type="Pfam" id="PF00773">
    <property type="entry name" value="RNB"/>
    <property type="match status" value="1"/>
</dbReference>
<dbReference type="GO" id="GO:0000175">
    <property type="term" value="F:3'-5'-RNA exonuclease activity"/>
    <property type="evidence" value="ECO:0007669"/>
    <property type="project" value="TreeGrafter"/>
</dbReference>
<dbReference type="InterPro" id="IPR040596">
    <property type="entry name" value="RNase_II_C_S1"/>
</dbReference>
<evidence type="ECO:0000313" key="2">
    <source>
        <dbReference type="EMBL" id="XBH21520.1"/>
    </source>
</evidence>
<dbReference type="EMBL" id="CP146203">
    <property type="protein sequence ID" value="XBH21520.1"/>
    <property type="molecule type" value="Genomic_DNA"/>
</dbReference>
<dbReference type="GO" id="GO:0006402">
    <property type="term" value="P:mRNA catabolic process"/>
    <property type="evidence" value="ECO:0007669"/>
    <property type="project" value="TreeGrafter"/>
</dbReference>
<feature type="domain" description="RNB" evidence="1">
    <location>
        <begin position="58"/>
        <end position="404"/>
    </location>
</feature>
<dbReference type="InterPro" id="IPR012340">
    <property type="entry name" value="NA-bd_OB-fold"/>
</dbReference>
<dbReference type="PANTHER" id="PTHR23355">
    <property type="entry name" value="RIBONUCLEASE"/>
    <property type="match status" value="1"/>
</dbReference>